<keyword evidence="1" id="KW-0472">Membrane</keyword>
<dbReference type="AlphaFoldDB" id="A0A0T9P5P0"/>
<dbReference type="OrthoDB" id="6555614at2"/>
<dbReference type="EMBL" id="CQAZ01000009">
    <property type="protein sequence ID" value="CNH46316.1"/>
    <property type="molecule type" value="Genomic_DNA"/>
</dbReference>
<reference evidence="4 5" key="2">
    <citation type="submission" date="2015-03" db="EMBL/GenBank/DDBJ databases">
        <authorList>
            <consortium name="Pathogen Informatics"/>
            <person name="Murphy D."/>
        </authorList>
    </citation>
    <scope>NUCLEOTIDE SEQUENCE [LARGE SCALE GENOMIC DNA]</scope>
    <source>
        <strain evidence="4">Type strain: CIP110230</strain>
        <strain evidence="5">type strain: CIP110230</strain>
    </source>
</reference>
<feature type="transmembrane region" description="Helical" evidence="1">
    <location>
        <begin position="20"/>
        <end position="42"/>
    </location>
</feature>
<evidence type="ECO:0000313" key="3">
    <source>
        <dbReference type="EMBL" id="CNH46316.1"/>
    </source>
</evidence>
<dbReference type="Proteomes" id="UP000044625">
    <property type="component" value="Unassembled WGS sequence"/>
</dbReference>
<evidence type="ECO:0000313" key="6">
    <source>
        <dbReference type="Proteomes" id="UP000045840"/>
    </source>
</evidence>
<reference evidence="6" key="3">
    <citation type="submission" date="2015-03" db="EMBL/GenBank/DDBJ databases">
        <authorList>
            <consortium name="Pathogen Informatics"/>
        </authorList>
    </citation>
    <scope>NUCLEOTIDE SEQUENCE [LARGE SCALE GENOMIC DNA]</scope>
    <source>
        <strain evidence="6">A125KOH2</strain>
    </source>
</reference>
<evidence type="ECO:0000256" key="1">
    <source>
        <dbReference type="SAM" id="Phobius"/>
    </source>
</evidence>
<dbReference type="RefSeq" id="WP_049611510.1">
    <property type="nucleotide sequence ID" value="NZ_CAWMMU010000013.1"/>
</dbReference>
<evidence type="ECO:0000259" key="2">
    <source>
        <dbReference type="Pfam" id="PF07811"/>
    </source>
</evidence>
<feature type="domain" description="TadE-like" evidence="2">
    <location>
        <begin position="14"/>
        <end position="55"/>
    </location>
</feature>
<organism evidence="3 6">
    <name type="scientific">Yersinia pekkanenii</name>
    <dbReference type="NCBI Taxonomy" id="1288385"/>
    <lineage>
        <taxon>Bacteria</taxon>
        <taxon>Pseudomonadati</taxon>
        <taxon>Pseudomonadota</taxon>
        <taxon>Gammaproteobacteria</taxon>
        <taxon>Enterobacterales</taxon>
        <taxon>Yersiniaceae</taxon>
        <taxon>Yersinia</taxon>
    </lineage>
</organism>
<name>A0A0T9P5P0_9GAMM</name>
<keyword evidence="1" id="KW-0812">Transmembrane</keyword>
<dbReference type="EMBL" id="CWJL01000013">
    <property type="protein sequence ID" value="CRY67617.1"/>
    <property type="molecule type" value="Genomic_DNA"/>
</dbReference>
<sequence>MNKIRKRFFHSNEGSIAVEFSIVIVLFIFTLLSCAEIARLLYISASLDLAVSETAKSTKNKEIDYNITYQETFHQKLMRQQGVLGSFITANNAIIVNVYFSNSISDMSNNLSSLTNNNRNERYRGEKLARYTVSYFYRPIFFPFPSSWTNILLKREVIFAQEN</sequence>
<reference evidence="3" key="1">
    <citation type="submission" date="2015-03" db="EMBL/GenBank/DDBJ databases">
        <authorList>
            <person name="Murphy D."/>
        </authorList>
    </citation>
    <scope>NUCLEOTIDE SEQUENCE [LARGE SCALE GENOMIC DNA]</scope>
    <source>
        <strain evidence="3">A125KOH2</strain>
    </source>
</reference>
<dbReference type="Proteomes" id="UP000045840">
    <property type="component" value="Unassembled WGS sequence"/>
</dbReference>
<gene>
    <name evidence="3" type="primary">tadE</name>
    <name evidence="3" type="ORF">ERS008529_01301</name>
    <name evidence="4" type="ORF">ERS137968_02698</name>
</gene>
<dbReference type="STRING" id="1288385.ERS137968_02698"/>
<accession>A0A0T9P5P0</accession>
<protein>
    <submittedName>
        <fullName evidence="3 4">Tight adherance operon protein</fullName>
    </submittedName>
</protein>
<keyword evidence="5" id="KW-1185">Reference proteome</keyword>
<dbReference type="InterPro" id="IPR012495">
    <property type="entry name" value="TadE-like_dom"/>
</dbReference>
<evidence type="ECO:0000313" key="4">
    <source>
        <dbReference type="EMBL" id="CRY67617.1"/>
    </source>
</evidence>
<dbReference type="Pfam" id="PF07811">
    <property type="entry name" value="TadE"/>
    <property type="match status" value="1"/>
</dbReference>
<dbReference type="PROSITE" id="PS51257">
    <property type="entry name" value="PROKAR_LIPOPROTEIN"/>
    <property type="match status" value="1"/>
</dbReference>
<keyword evidence="1" id="KW-1133">Transmembrane helix</keyword>
<evidence type="ECO:0000313" key="5">
    <source>
        <dbReference type="Proteomes" id="UP000044625"/>
    </source>
</evidence>
<proteinExistence type="predicted"/>